<evidence type="ECO:0000259" key="4">
    <source>
        <dbReference type="Pfam" id="PF00675"/>
    </source>
</evidence>
<feature type="domain" description="Peptidase M16 C-terminal" evidence="5">
    <location>
        <begin position="165"/>
        <end position="337"/>
    </location>
</feature>
<proteinExistence type="inferred from homology"/>
<feature type="domain" description="Peptidase M16 N-terminal" evidence="4">
    <location>
        <begin position="13"/>
        <end position="158"/>
    </location>
</feature>
<dbReference type="EC" id="3.4.24.-" evidence="6"/>
<keyword evidence="6" id="KW-0645">Protease</keyword>
<dbReference type="FunFam" id="3.30.830.10:FF:000008">
    <property type="entry name" value="Mitochondrial-processing peptidase subunit beta"/>
    <property type="match status" value="1"/>
</dbReference>
<dbReference type="Proteomes" id="UP000245125">
    <property type="component" value="Unassembled WGS sequence"/>
</dbReference>
<reference evidence="7" key="1">
    <citation type="submission" date="2018-03" db="EMBL/GenBank/DDBJ databases">
        <authorList>
            <person name="Zecchin S."/>
        </authorList>
    </citation>
    <scope>NUCLEOTIDE SEQUENCE [LARGE SCALE GENOMIC DNA]</scope>
</reference>
<dbReference type="GO" id="GO:0006508">
    <property type="term" value="P:proteolysis"/>
    <property type="evidence" value="ECO:0007669"/>
    <property type="project" value="UniProtKB-KW"/>
</dbReference>
<keyword evidence="7" id="KW-1185">Reference proteome</keyword>
<evidence type="ECO:0000313" key="6">
    <source>
        <dbReference type="EMBL" id="SPQ00828.1"/>
    </source>
</evidence>
<dbReference type="GO" id="GO:0004222">
    <property type="term" value="F:metalloendopeptidase activity"/>
    <property type="evidence" value="ECO:0007669"/>
    <property type="project" value="InterPro"/>
</dbReference>
<dbReference type="InterPro" id="IPR050361">
    <property type="entry name" value="MPP/UQCRC_Complex"/>
</dbReference>
<dbReference type="EMBL" id="OUUY01000080">
    <property type="protein sequence ID" value="SPQ00828.1"/>
    <property type="molecule type" value="Genomic_DNA"/>
</dbReference>
<organism evidence="6 7">
    <name type="scientific">Candidatus Sulfobium mesophilum</name>
    <dbReference type="NCBI Taxonomy" id="2016548"/>
    <lineage>
        <taxon>Bacteria</taxon>
        <taxon>Pseudomonadati</taxon>
        <taxon>Nitrospirota</taxon>
        <taxon>Nitrospiria</taxon>
        <taxon>Nitrospirales</taxon>
        <taxon>Nitrospiraceae</taxon>
        <taxon>Candidatus Sulfobium</taxon>
    </lineage>
</organism>
<protein>
    <submittedName>
        <fullName evidence="6">Uncharacterized zinc protease YmxG</fullName>
        <ecNumber evidence="6">3.4.24.-</ecNumber>
    </submittedName>
</protein>
<accession>A0A2U3QHF5</accession>
<sequence>MFRKEHLENGIPVVMEAINSVRSVAVGVWVKVGSRYETREENGISHFLEHMFFKGTKKRTTRDISIDIDSLGGDLNAFTSRENTAFYIKVLDEHINQGIDLLSDIFVNSVFPEDELEKEKKIIKEEIKMVEDTPDDYIHDLFSLTVWGQEGIGQSILGRRETVASFTRDHVMSHIRKYYGTRDIVISCAGNFQHDEMIAILNKRFGGLRQGSTPKKGVAPDFHRSVRVHSKAMSEAHICIGVPGVSQVSEERYAFFVLNTILGAGVSSRLFQEIREKRGLAYSVYSFTSSYIDAGVWAVYAGVSKKKIREVAELIIAEMRDFSRTLTDVELERAKNHLKGNLILGLESTNSRMNNIARQEIYFGRYISPAEVLRSVDMVNMKQIRELSERLIDGDMFAVTALGPLDKNILDGIVG</sequence>
<evidence type="ECO:0000259" key="5">
    <source>
        <dbReference type="Pfam" id="PF05193"/>
    </source>
</evidence>
<dbReference type="InterPro" id="IPR001431">
    <property type="entry name" value="Pept_M16_Zn_BS"/>
</dbReference>
<dbReference type="Pfam" id="PF00675">
    <property type="entry name" value="Peptidase_M16"/>
    <property type="match status" value="1"/>
</dbReference>
<comment type="cofactor">
    <cofactor evidence="1">
        <name>Zn(2+)</name>
        <dbReference type="ChEBI" id="CHEBI:29105"/>
    </cofactor>
</comment>
<name>A0A2U3QHF5_9BACT</name>
<dbReference type="PANTHER" id="PTHR11851:SF49">
    <property type="entry name" value="MITOCHONDRIAL-PROCESSING PEPTIDASE SUBUNIT ALPHA"/>
    <property type="match status" value="1"/>
</dbReference>
<dbReference type="Pfam" id="PF05193">
    <property type="entry name" value="Peptidase_M16_C"/>
    <property type="match status" value="1"/>
</dbReference>
<dbReference type="InterPro" id="IPR011249">
    <property type="entry name" value="Metalloenz_LuxS/M16"/>
</dbReference>
<evidence type="ECO:0000256" key="3">
    <source>
        <dbReference type="RuleBase" id="RU004447"/>
    </source>
</evidence>
<evidence type="ECO:0000313" key="7">
    <source>
        <dbReference type="Proteomes" id="UP000245125"/>
    </source>
</evidence>
<gene>
    <name evidence="6" type="primary">ymxG</name>
    <name evidence="6" type="ORF">NBG4_340019</name>
</gene>
<dbReference type="Gene3D" id="3.30.830.10">
    <property type="entry name" value="Metalloenzyme, LuxS/M16 peptidase-like"/>
    <property type="match status" value="2"/>
</dbReference>
<dbReference type="InterPro" id="IPR007863">
    <property type="entry name" value="Peptidase_M16_C"/>
</dbReference>
<dbReference type="InterPro" id="IPR011765">
    <property type="entry name" value="Pept_M16_N"/>
</dbReference>
<keyword evidence="6" id="KW-0378">Hydrolase</keyword>
<dbReference type="SUPFAM" id="SSF63411">
    <property type="entry name" value="LuxS/MPP-like metallohydrolase"/>
    <property type="match status" value="2"/>
</dbReference>
<dbReference type="PROSITE" id="PS00143">
    <property type="entry name" value="INSULINASE"/>
    <property type="match status" value="1"/>
</dbReference>
<dbReference type="PANTHER" id="PTHR11851">
    <property type="entry name" value="METALLOPROTEASE"/>
    <property type="match status" value="1"/>
</dbReference>
<dbReference type="GO" id="GO:0046872">
    <property type="term" value="F:metal ion binding"/>
    <property type="evidence" value="ECO:0007669"/>
    <property type="project" value="InterPro"/>
</dbReference>
<evidence type="ECO:0000256" key="1">
    <source>
        <dbReference type="ARBA" id="ARBA00001947"/>
    </source>
</evidence>
<evidence type="ECO:0000256" key="2">
    <source>
        <dbReference type="ARBA" id="ARBA00007261"/>
    </source>
</evidence>
<dbReference type="OrthoDB" id="9811314at2"/>
<comment type="similarity">
    <text evidence="2 3">Belongs to the peptidase M16 family.</text>
</comment>
<dbReference type="AlphaFoldDB" id="A0A2U3QHF5"/>